<dbReference type="Pfam" id="PF04032">
    <property type="entry name" value="Rpr2"/>
    <property type="match status" value="1"/>
</dbReference>
<gene>
    <name evidence="2" type="ORF">BJ085DRAFT_32728</name>
</gene>
<dbReference type="AlphaFoldDB" id="A0A4Q0A1D3"/>
<feature type="region of interest" description="Disordered" evidence="1">
    <location>
        <begin position="235"/>
        <end position="292"/>
    </location>
</feature>
<accession>A0A4Q0A1D3</accession>
<dbReference type="Proteomes" id="UP000268162">
    <property type="component" value="Unassembled WGS sequence"/>
</dbReference>
<feature type="region of interest" description="Disordered" evidence="1">
    <location>
        <begin position="356"/>
        <end position="386"/>
    </location>
</feature>
<dbReference type="EMBL" id="ML002260">
    <property type="protein sequence ID" value="RKP39578.1"/>
    <property type="molecule type" value="Genomic_DNA"/>
</dbReference>
<keyword evidence="3" id="KW-1185">Reference proteome</keyword>
<dbReference type="InterPro" id="IPR007175">
    <property type="entry name" value="Rpr2/Snm1/Rpp21"/>
</dbReference>
<reference evidence="3" key="1">
    <citation type="journal article" date="2018" name="Nat. Microbiol.">
        <title>Leveraging single-cell genomics to expand the fungal tree of life.</title>
        <authorList>
            <person name="Ahrendt S.R."/>
            <person name="Quandt C.A."/>
            <person name="Ciobanu D."/>
            <person name="Clum A."/>
            <person name="Salamov A."/>
            <person name="Andreopoulos B."/>
            <person name="Cheng J.F."/>
            <person name="Woyke T."/>
            <person name="Pelin A."/>
            <person name="Henrissat B."/>
            <person name="Reynolds N.K."/>
            <person name="Benny G.L."/>
            <person name="Smith M.E."/>
            <person name="James T.Y."/>
            <person name="Grigoriev I.V."/>
        </authorList>
    </citation>
    <scope>NUCLEOTIDE SEQUENCE [LARGE SCALE GENOMIC DNA]</scope>
    <source>
        <strain evidence="3">RSA 468</strain>
    </source>
</reference>
<dbReference type="PANTHER" id="PTHR14742">
    <property type="entry name" value="RIBONUCLEASE P SUBUNIT P21"/>
    <property type="match status" value="1"/>
</dbReference>
<dbReference type="GO" id="GO:0008033">
    <property type="term" value="P:tRNA processing"/>
    <property type="evidence" value="ECO:0007669"/>
    <property type="project" value="TreeGrafter"/>
</dbReference>
<dbReference type="PANTHER" id="PTHR14742:SF4">
    <property type="entry name" value="DDE TNP4 DOMAIN-CONTAINING PROTEIN"/>
    <property type="match status" value="1"/>
</dbReference>
<feature type="compositionally biased region" description="Basic and acidic residues" evidence="1">
    <location>
        <begin position="356"/>
        <end position="368"/>
    </location>
</feature>
<sequence>MDEIPKPNFAHLSGLATAMRTSCPALSAYYNSLVSELTAISRRPYPTELRSQICQSCGENLIPGVTCNVSVKSAREVLLQARSGQSPEQPLSDAARRASPADASADHDGLYQSGLRPPATSTVDLVTSTMVSQERPLYQRSPPMLIYTDALRAKVSDNRLLLINQAKSSASGSTPKRQSPWLLVKKFNVFQCRRCAAKTCVPCVFKQRQKPIRNRNLTEANQSTQAYLAQMDVTVPPTSSSSWKAPTDLPFHPEANPDPTLAKETKRSGKSTQKEAMLAEKTAASEDDMPESEEQAKLKWHEEVRTKKAEYKETLRQLETGTLPEAEKAKRIAEVKDKWGAQMAELSALRREIKASKRADKGERPEKVRVKKARVGKDKAKAKTKGIIASTPPVVTASTTNDLHSMFKKAVTGRQRPQQSGAPNSLADFLKSL</sequence>
<name>A0A4Q0A1D3_9FUNG</name>
<evidence type="ECO:0000313" key="2">
    <source>
        <dbReference type="EMBL" id="RKP39578.1"/>
    </source>
</evidence>
<proteinExistence type="predicted"/>
<organism evidence="2 3">
    <name type="scientific">Dimargaris cristalligena</name>
    <dbReference type="NCBI Taxonomy" id="215637"/>
    <lineage>
        <taxon>Eukaryota</taxon>
        <taxon>Fungi</taxon>
        <taxon>Fungi incertae sedis</taxon>
        <taxon>Zoopagomycota</taxon>
        <taxon>Kickxellomycotina</taxon>
        <taxon>Dimargaritomycetes</taxon>
        <taxon>Dimargaritales</taxon>
        <taxon>Dimargaritaceae</taxon>
        <taxon>Dimargaris</taxon>
    </lineage>
</organism>
<dbReference type="GO" id="GO:0005655">
    <property type="term" value="C:nucleolar ribonuclease P complex"/>
    <property type="evidence" value="ECO:0007669"/>
    <property type="project" value="TreeGrafter"/>
</dbReference>
<protein>
    <submittedName>
        <fullName evidence="2">Uncharacterized protein</fullName>
    </submittedName>
</protein>
<feature type="region of interest" description="Disordered" evidence="1">
    <location>
        <begin position="410"/>
        <end position="433"/>
    </location>
</feature>
<evidence type="ECO:0000313" key="3">
    <source>
        <dbReference type="Proteomes" id="UP000268162"/>
    </source>
</evidence>
<evidence type="ECO:0000256" key="1">
    <source>
        <dbReference type="SAM" id="MobiDB-lite"/>
    </source>
</evidence>
<feature type="region of interest" description="Disordered" evidence="1">
    <location>
        <begin position="81"/>
        <end position="114"/>
    </location>
</feature>